<evidence type="ECO:0000256" key="1">
    <source>
        <dbReference type="ARBA" id="ARBA00023002"/>
    </source>
</evidence>
<dbReference type="Proteomes" id="UP001597079">
    <property type="component" value="Unassembled WGS sequence"/>
</dbReference>
<keyword evidence="1" id="KW-0560">Oxidoreductase</keyword>
<protein>
    <submittedName>
        <fullName evidence="3">Aldo/keto reductase</fullName>
    </submittedName>
</protein>
<evidence type="ECO:0000313" key="4">
    <source>
        <dbReference type="Proteomes" id="UP001597079"/>
    </source>
</evidence>
<dbReference type="Pfam" id="PF00248">
    <property type="entry name" value="Aldo_ket_red"/>
    <property type="match status" value="1"/>
</dbReference>
<comment type="caution">
    <text evidence="3">The sequence shown here is derived from an EMBL/GenBank/DDBJ whole genome shotgun (WGS) entry which is preliminary data.</text>
</comment>
<gene>
    <name evidence="3" type="ORF">ACFSB2_13855</name>
</gene>
<evidence type="ECO:0000259" key="2">
    <source>
        <dbReference type="Pfam" id="PF00248"/>
    </source>
</evidence>
<dbReference type="EMBL" id="JBHUCX010000035">
    <property type="protein sequence ID" value="MFD1675782.1"/>
    <property type="molecule type" value="Genomic_DNA"/>
</dbReference>
<proteinExistence type="predicted"/>
<dbReference type="InterPro" id="IPR036812">
    <property type="entry name" value="NAD(P)_OxRdtase_dom_sf"/>
</dbReference>
<accession>A0ABW4JHH9</accession>
<dbReference type="InterPro" id="IPR023210">
    <property type="entry name" value="NADP_OxRdtase_dom"/>
</dbReference>
<dbReference type="Gene3D" id="3.20.20.100">
    <property type="entry name" value="NADP-dependent oxidoreductase domain"/>
    <property type="match status" value="1"/>
</dbReference>
<organism evidence="3 4">
    <name type="scientific">Alicyclobacillus fodiniaquatilis</name>
    <dbReference type="NCBI Taxonomy" id="1661150"/>
    <lineage>
        <taxon>Bacteria</taxon>
        <taxon>Bacillati</taxon>
        <taxon>Bacillota</taxon>
        <taxon>Bacilli</taxon>
        <taxon>Bacillales</taxon>
        <taxon>Alicyclobacillaceae</taxon>
        <taxon>Alicyclobacillus</taxon>
    </lineage>
</organism>
<keyword evidence="4" id="KW-1185">Reference proteome</keyword>
<dbReference type="InterPro" id="IPR050523">
    <property type="entry name" value="AKR_Detox_Biosynth"/>
</dbReference>
<dbReference type="PANTHER" id="PTHR43364">
    <property type="entry name" value="NADH-SPECIFIC METHYLGLYOXAL REDUCTASE-RELATED"/>
    <property type="match status" value="1"/>
</dbReference>
<name>A0ABW4JHH9_9BACL</name>
<reference evidence="4" key="1">
    <citation type="journal article" date="2019" name="Int. J. Syst. Evol. Microbiol.">
        <title>The Global Catalogue of Microorganisms (GCM) 10K type strain sequencing project: providing services to taxonomists for standard genome sequencing and annotation.</title>
        <authorList>
            <consortium name="The Broad Institute Genomics Platform"/>
            <consortium name="The Broad Institute Genome Sequencing Center for Infectious Disease"/>
            <person name="Wu L."/>
            <person name="Ma J."/>
        </authorList>
    </citation>
    <scope>NUCLEOTIDE SEQUENCE [LARGE SCALE GENOMIC DNA]</scope>
    <source>
        <strain evidence="4">CGMCC 1.12286</strain>
    </source>
</reference>
<dbReference type="InterPro" id="IPR020471">
    <property type="entry name" value="AKR"/>
</dbReference>
<evidence type="ECO:0000313" key="3">
    <source>
        <dbReference type="EMBL" id="MFD1675782.1"/>
    </source>
</evidence>
<dbReference type="RefSeq" id="WP_377943665.1">
    <property type="nucleotide sequence ID" value="NZ_JBHUCX010000035.1"/>
</dbReference>
<dbReference type="PANTHER" id="PTHR43364:SF4">
    <property type="entry name" value="NAD(P)-LINKED OXIDOREDUCTASE SUPERFAMILY PROTEIN"/>
    <property type="match status" value="1"/>
</dbReference>
<dbReference type="PRINTS" id="PR00069">
    <property type="entry name" value="ALDKETRDTASE"/>
</dbReference>
<dbReference type="SUPFAM" id="SSF51430">
    <property type="entry name" value="NAD(P)-linked oxidoreductase"/>
    <property type="match status" value="1"/>
</dbReference>
<sequence length="326" mass="36065">MKYRQLGNSGLKVSVLGLGTNAFGGRADEETSIRVLHHAVEQGITFIDTANIYTGTRSEEIIGKAFEGRRHDVILATKVGMKMGDGPNDRGSSRNHIFHQVEQSLRRLRTDYIDLYQIHAFDPSTPLEETLRALDDLVTQGKVRYIGASNYASWQMLKSLTISERLGLEKYVSVQPGYSLVDRGIERELVPFCVDQNIGIVPYFPLAGGILTGKYAGGAKPAGSLWDKNPNFEQRMDPARMEMGETVVRVAKEIGTTATALSLAWLMHQPAVSTVISGATREAQIDGNLEAVNLELSQDVLDVLDEASWQFIYAPPFGSQRRRKAH</sequence>
<feature type="domain" description="NADP-dependent oxidoreductase" evidence="2">
    <location>
        <begin position="16"/>
        <end position="307"/>
    </location>
</feature>